<dbReference type="EMBL" id="CP041345">
    <property type="protein sequence ID" value="QKG80159.1"/>
    <property type="molecule type" value="Genomic_DNA"/>
</dbReference>
<dbReference type="SUPFAM" id="SSF55469">
    <property type="entry name" value="FMN-dependent nitroreductase-like"/>
    <property type="match status" value="1"/>
</dbReference>
<keyword evidence="3" id="KW-1185">Reference proteome</keyword>
<dbReference type="Gene3D" id="3.40.109.10">
    <property type="entry name" value="NADH Oxidase"/>
    <property type="match status" value="1"/>
</dbReference>
<dbReference type="CDD" id="cd02142">
    <property type="entry name" value="McbC_SagB-like_oxidoreductase"/>
    <property type="match status" value="1"/>
</dbReference>
<gene>
    <name evidence="2" type="ORF">FHG85_07770</name>
</gene>
<reference evidence="2 3" key="1">
    <citation type="submission" date="2019-07" db="EMBL/GenBank/DDBJ databases">
        <title>Thalassofilum flectens gen. nov., sp. nov., a novel moderate thermophilic anaerobe from a shallow sea hot spring in Kunashir Island (Russia), representing a new family in the order Bacteroidales, and proposal of Thalassofilacea fam. nov.</title>
        <authorList>
            <person name="Kochetkova T.V."/>
            <person name="Podosokorskaya O.A."/>
            <person name="Novikov A."/>
            <person name="Elcheninov A.G."/>
            <person name="Toshchakov S.V."/>
            <person name="Kublanov I.V."/>
        </authorList>
    </citation>
    <scope>NUCLEOTIDE SEQUENCE [LARGE SCALE GENOMIC DNA]</scope>
    <source>
        <strain evidence="2 3">38-H</strain>
    </source>
</reference>
<organism evidence="2 3">
    <name type="scientific">Tenuifilum thalassicum</name>
    <dbReference type="NCBI Taxonomy" id="2590900"/>
    <lineage>
        <taxon>Bacteria</taxon>
        <taxon>Pseudomonadati</taxon>
        <taxon>Bacteroidota</taxon>
        <taxon>Bacteroidia</taxon>
        <taxon>Bacteroidales</taxon>
        <taxon>Tenuifilaceae</taxon>
        <taxon>Tenuifilum</taxon>
    </lineage>
</organism>
<protein>
    <submittedName>
        <fullName evidence="2">SagB/ThcOx family dehydrogenase</fullName>
    </submittedName>
</protein>
<dbReference type="PANTHER" id="PTHR43745">
    <property type="entry name" value="NITROREDUCTASE MJ1384-RELATED"/>
    <property type="match status" value="1"/>
</dbReference>
<dbReference type="InterPro" id="IPR029479">
    <property type="entry name" value="Nitroreductase"/>
</dbReference>
<dbReference type="InterPro" id="IPR000415">
    <property type="entry name" value="Nitroreductase-like"/>
</dbReference>
<dbReference type="RefSeq" id="WP_173074632.1">
    <property type="nucleotide sequence ID" value="NZ_CP041345.1"/>
</dbReference>
<evidence type="ECO:0000313" key="3">
    <source>
        <dbReference type="Proteomes" id="UP000500961"/>
    </source>
</evidence>
<dbReference type="PANTHER" id="PTHR43745:SF2">
    <property type="entry name" value="NITROREDUCTASE MJ1384-RELATED"/>
    <property type="match status" value="1"/>
</dbReference>
<dbReference type="AlphaFoldDB" id="A0A7D4BKE6"/>
<feature type="domain" description="Nitroreductase" evidence="1">
    <location>
        <begin position="44"/>
        <end position="203"/>
    </location>
</feature>
<dbReference type="Pfam" id="PF00881">
    <property type="entry name" value="Nitroreductase"/>
    <property type="match status" value="1"/>
</dbReference>
<accession>A0A7D4BKE6</accession>
<dbReference type="InterPro" id="IPR052544">
    <property type="entry name" value="Bacteriocin_Proc_Enz"/>
</dbReference>
<proteinExistence type="predicted"/>
<dbReference type="KEGG" id="ttz:FHG85_07770"/>
<name>A0A7D4BKE6_9BACT</name>
<evidence type="ECO:0000259" key="1">
    <source>
        <dbReference type="Pfam" id="PF00881"/>
    </source>
</evidence>
<evidence type="ECO:0000313" key="2">
    <source>
        <dbReference type="EMBL" id="QKG80159.1"/>
    </source>
</evidence>
<dbReference type="GO" id="GO:0016491">
    <property type="term" value="F:oxidoreductase activity"/>
    <property type="evidence" value="ECO:0007669"/>
    <property type="project" value="InterPro"/>
</dbReference>
<dbReference type="Proteomes" id="UP000500961">
    <property type="component" value="Chromosome"/>
</dbReference>
<sequence length="209" mass="22933">MKRTFTLVALLTGMLGFSQPGTIVKLPQPNKARGKTIMEAFALRASAREFSSANIDLQDVADLLWAAVGINRPEIGKKTAPSAMNTQDVDVYLINKEGAYVYKPKEHALMLVNEGDFRSAVAGAQKYFDNAALFLVMVSDTSRFKQGNASQKMQLAAMDAAIVSQNINLFCAGVGLKTRPRVYMEKDKLRKVLNLSDSQVLLMNNPVSK</sequence>